<name>A0A8S1J4U0_9CHLO</name>
<protein>
    <submittedName>
        <fullName evidence="1">Uncharacterized protein</fullName>
    </submittedName>
</protein>
<evidence type="ECO:0000313" key="2">
    <source>
        <dbReference type="Proteomes" id="UP000708148"/>
    </source>
</evidence>
<dbReference type="EMBL" id="CAJHUC010001833">
    <property type="protein sequence ID" value="CAD7702447.1"/>
    <property type="molecule type" value="Genomic_DNA"/>
</dbReference>
<gene>
    <name evidence="1" type="ORF">OSTQU699_LOCUS7804</name>
</gene>
<proteinExistence type="predicted"/>
<sequence>MSIAQAPDILLVMHGKFSIWHYLYPRNEQEGQEKSVFITWLMSLISLEADRCCCWRLGMATHQVERNVVTVLLQRWCKLWNAPDSPILDLDGSFKDDSDLT</sequence>
<reference evidence="1" key="1">
    <citation type="submission" date="2020-12" db="EMBL/GenBank/DDBJ databases">
        <authorList>
            <person name="Iha C."/>
        </authorList>
    </citation>
    <scope>NUCLEOTIDE SEQUENCE</scope>
</reference>
<dbReference type="AlphaFoldDB" id="A0A8S1J4U0"/>
<accession>A0A8S1J4U0</accession>
<organism evidence="1 2">
    <name type="scientific">Ostreobium quekettii</name>
    <dbReference type="NCBI Taxonomy" id="121088"/>
    <lineage>
        <taxon>Eukaryota</taxon>
        <taxon>Viridiplantae</taxon>
        <taxon>Chlorophyta</taxon>
        <taxon>core chlorophytes</taxon>
        <taxon>Ulvophyceae</taxon>
        <taxon>TCBD clade</taxon>
        <taxon>Bryopsidales</taxon>
        <taxon>Ostreobineae</taxon>
        <taxon>Ostreobiaceae</taxon>
        <taxon>Ostreobium</taxon>
    </lineage>
</organism>
<evidence type="ECO:0000313" key="1">
    <source>
        <dbReference type="EMBL" id="CAD7702447.1"/>
    </source>
</evidence>
<comment type="caution">
    <text evidence="1">The sequence shown here is derived from an EMBL/GenBank/DDBJ whole genome shotgun (WGS) entry which is preliminary data.</text>
</comment>
<keyword evidence="2" id="KW-1185">Reference proteome</keyword>
<dbReference type="Proteomes" id="UP000708148">
    <property type="component" value="Unassembled WGS sequence"/>
</dbReference>